<dbReference type="SUPFAM" id="SSF54975">
    <property type="entry name" value="Acylphosphatase/BLUF domain-like"/>
    <property type="match status" value="1"/>
</dbReference>
<reference evidence="9" key="2">
    <citation type="journal article" date="2008" name="Bioinformatics">
        <title>Assembly reconciliation.</title>
        <authorList>
            <person name="Zimin A.V."/>
            <person name="Smith D.R."/>
            <person name="Sutton G."/>
            <person name="Yorke J.A."/>
        </authorList>
    </citation>
    <scope>NUCLEOTIDE SEQUENCE</scope>
    <source>
        <strain evidence="9">TSC#15081-1352.22</strain>
    </source>
</reference>
<dbReference type="InterPro" id="IPR036046">
    <property type="entry name" value="Acylphosphatase-like_dom_sf"/>
</dbReference>
<dbReference type="PANTHER" id="PTHR10029">
    <property type="entry name" value="ACYLPHOSPHATASE"/>
    <property type="match status" value="1"/>
</dbReference>
<proteinExistence type="inferred from homology"/>
<keyword evidence="7" id="KW-1133">Transmembrane helix</keyword>
<dbReference type="EMBL" id="CH933806">
    <property type="protein sequence ID" value="KRG01751.1"/>
    <property type="molecule type" value="Genomic_DNA"/>
</dbReference>
<keyword evidence="10" id="KW-1185">Reference proteome</keyword>
<comment type="similarity">
    <text evidence="1 6">Belongs to the acylphosphatase family.</text>
</comment>
<dbReference type="eggNOG" id="KOG3360">
    <property type="taxonomic scope" value="Eukaryota"/>
</dbReference>
<dbReference type="PRINTS" id="PR00112">
    <property type="entry name" value="ACYLPHPHTASE"/>
</dbReference>
<comment type="catalytic activity">
    <reaction evidence="4 5">
        <text>an acyl phosphate + H2O = a carboxylate + phosphate + H(+)</text>
        <dbReference type="Rhea" id="RHEA:14965"/>
        <dbReference type="ChEBI" id="CHEBI:15377"/>
        <dbReference type="ChEBI" id="CHEBI:15378"/>
        <dbReference type="ChEBI" id="CHEBI:29067"/>
        <dbReference type="ChEBI" id="CHEBI:43474"/>
        <dbReference type="ChEBI" id="CHEBI:59918"/>
        <dbReference type="EC" id="3.6.1.7"/>
    </reaction>
</comment>
<keyword evidence="7" id="KW-0472">Membrane</keyword>
<keyword evidence="3 5" id="KW-0378">Hydrolase</keyword>
<evidence type="ECO:0000256" key="2">
    <source>
        <dbReference type="ARBA" id="ARBA00012150"/>
    </source>
</evidence>
<feature type="active site" evidence="5">
    <location>
        <position position="57"/>
    </location>
</feature>
<evidence type="ECO:0000313" key="9">
    <source>
        <dbReference type="EMBL" id="EDW15841.2"/>
    </source>
</evidence>
<sequence>MVFSYKSDLVLKVNIVIIIVLFVTSQVSGNQNSSIAMTQLFACSFEVFGQVQGVFFRKYTEKQANELGVRGWCMNTPNGTVRGELEAPLAPLNEMKDWLQNKGSPHSKIENAVFSPTKKIENYSYNKFTVIR</sequence>
<evidence type="ECO:0000256" key="3">
    <source>
        <dbReference type="ARBA" id="ARBA00022801"/>
    </source>
</evidence>
<dbReference type="OrthoDB" id="7961613at2759"/>
<dbReference type="EC" id="3.6.1.7" evidence="2 5"/>
<protein>
    <recommendedName>
        <fullName evidence="2 5">acylphosphatase</fullName>
        <ecNumber evidence="2 5">3.6.1.7</ecNumber>
    </recommendedName>
</protein>
<dbReference type="GO" id="GO:0003998">
    <property type="term" value="F:acylphosphatase activity"/>
    <property type="evidence" value="ECO:0007669"/>
    <property type="project" value="UniProtKB-EC"/>
</dbReference>
<feature type="transmembrane region" description="Helical" evidence="7">
    <location>
        <begin position="9"/>
        <end position="27"/>
    </location>
</feature>
<dbReference type="Proteomes" id="UP000009192">
    <property type="component" value="Unassembled WGS sequence"/>
</dbReference>
<evidence type="ECO:0000313" key="10">
    <source>
        <dbReference type="Proteomes" id="UP000009192"/>
    </source>
</evidence>
<dbReference type="PROSITE" id="PS00150">
    <property type="entry name" value="ACYLPHOSPHATASE_1"/>
    <property type="match status" value="1"/>
</dbReference>
<dbReference type="PANTHER" id="PTHR10029:SF3">
    <property type="entry name" value="ACYLPHOSPHATASE-RELATED"/>
    <property type="match status" value="1"/>
</dbReference>
<dbReference type="InterPro" id="IPR001792">
    <property type="entry name" value="Acylphosphatase-like_dom"/>
</dbReference>
<feature type="active site" evidence="5">
    <location>
        <position position="75"/>
    </location>
</feature>
<dbReference type="PROSITE" id="PS51160">
    <property type="entry name" value="ACYLPHOSPHATASE_3"/>
    <property type="match status" value="1"/>
</dbReference>
<dbReference type="InterPro" id="IPR017968">
    <property type="entry name" value="Acylphosphatase_CS"/>
</dbReference>
<evidence type="ECO:0000256" key="6">
    <source>
        <dbReference type="RuleBase" id="RU004168"/>
    </source>
</evidence>
<name>B4KBY9_DROMO</name>
<keyword evidence="7" id="KW-0812">Transmembrane</keyword>
<dbReference type="Pfam" id="PF00708">
    <property type="entry name" value="Acylphosphatase"/>
    <property type="match status" value="1"/>
</dbReference>
<reference evidence="9" key="3">
    <citation type="submission" date="2008-06" db="EMBL/GenBank/DDBJ databases">
        <authorList>
            <consortium name="FlyBase"/>
        </authorList>
    </citation>
    <scope>NUCLEOTIDE SEQUENCE</scope>
    <source>
        <strain evidence="9">TSC#15081-1352.22</strain>
    </source>
</reference>
<evidence type="ECO:0000256" key="5">
    <source>
        <dbReference type="PROSITE-ProRule" id="PRU00520"/>
    </source>
</evidence>
<reference evidence="9 10" key="1">
    <citation type="journal article" date="2007" name="Nature">
        <title>Evolution of genes and genomes on the Drosophila phylogeny.</title>
        <authorList>
            <consortium name="Drosophila 12 Genomes Consortium"/>
            <person name="Clark A.G."/>
            <person name="Eisen M.B."/>
            <person name="Smith D.R."/>
            <person name="Bergman C.M."/>
            <person name="Oliver B."/>
            <person name="Markow T.A."/>
            <person name="Kaufman T.C."/>
            <person name="Kellis M."/>
            <person name="Gelbart W."/>
            <person name="Iyer V.N."/>
            <person name="Pollard D.A."/>
            <person name="Sackton T.B."/>
            <person name="Larracuente A.M."/>
            <person name="Singh N.D."/>
            <person name="Abad J.P."/>
            <person name="Abt D.N."/>
            <person name="Adryan B."/>
            <person name="Aguade M."/>
            <person name="Akashi H."/>
            <person name="Anderson W.W."/>
            <person name="Aquadro C.F."/>
            <person name="Ardell D.H."/>
            <person name="Arguello R."/>
            <person name="Artieri C.G."/>
            <person name="Barbash D.A."/>
            <person name="Barker D."/>
            <person name="Barsanti P."/>
            <person name="Batterham P."/>
            <person name="Batzoglou S."/>
            <person name="Begun D."/>
            <person name="Bhutkar A."/>
            <person name="Blanco E."/>
            <person name="Bosak S.A."/>
            <person name="Bradley R.K."/>
            <person name="Brand A.D."/>
            <person name="Brent M.R."/>
            <person name="Brooks A.N."/>
            <person name="Brown R.H."/>
            <person name="Butlin R.K."/>
            <person name="Caggese C."/>
            <person name="Calvi B.R."/>
            <person name="Bernardo de Carvalho A."/>
            <person name="Caspi A."/>
            <person name="Castrezana S."/>
            <person name="Celniker S.E."/>
            <person name="Chang J.L."/>
            <person name="Chapple C."/>
            <person name="Chatterji S."/>
            <person name="Chinwalla A."/>
            <person name="Civetta A."/>
            <person name="Clifton S.W."/>
            <person name="Comeron J.M."/>
            <person name="Costello J.C."/>
            <person name="Coyne J.A."/>
            <person name="Daub J."/>
            <person name="David R.G."/>
            <person name="Delcher A.L."/>
            <person name="Delehaunty K."/>
            <person name="Do C.B."/>
            <person name="Ebling H."/>
            <person name="Edwards K."/>
            <person name="Eickbush T."/>
            <person name="Evans J.D."/>
            <person name="Filipski A."/>
            <person name="Findeiss S."/>
            <person name="Freyhult E."/>
            <person name="Fulton L."/>
            <person name="Fulton R."/>
            <person name="Garcia A.C."/>
            <person name="Gardiner A."/>
            <person name="Garfield D.A."/>
            <person name="Garvin B.E."/>
            <person name="Gibson G."/>
            <person name="Gilbert D."/>
            <person name="Gnerre S."/>
            <person name="Godfrey J."/>
            <person name="Good R."/>
            <person name="Gotea V."/>
            <person name="Gravely B."/>
            <person name="Greenberg A.J."/>
            <person name="Griffiths-Jones S."/>
            <person name="Gross S."/>
            <person name="Guigo R."/>
            <person name="Gustafson E.A."/>
            <person name="Haerty W."/>
            <person name="Hahn M.W."/>
            <person name="Halligan D.L."/>
            <person name="Halpern A.L."/>
            <person name="Halter G.M."/>
            <person name="Han M.V."/>
            <person name="Heger A."/>
            <person name="Hillier L."/>
            <person name="Hinrichs A.S."/>
            <person name="Holmes I."/>
            <person name="Hoskins R.A."/>
            <person name="Hubisz M.J."/>
            <person name="Hultmark D."/>
            <person name="Huntley M.A."/>
            <person name="Jaffe D.B."/>
            <person name="Jagadeeshan S."/>
            <person name="Jeck W.R."/>
            <person name="Johnson J."/>
            <person name="Jones C.D."/>
            <person name="Jordan W.C."/>
            <person name="Karpen G.H."/>
            <person name="Kataoka E."/>
            <person name="Keightley P.D."/>
            <person name="Kheradpour P."/>
            <person name="Kirkness E.F."/>
            <person name="Koerich L.B."/>
            <person name="Kristiansen K."/>
            <person name="Kudrna D."/>
            <person name="Kulathinal R.J."/>
            <person name="Kumar S."/>
            <person name="Kwok R."/>
            <person name="Lander E."/>
            <person name="Langley C.H."/>
            <person name="Lapoint R."/>
            <person name="Lazzaro B.P."/>
            <person name="Lee S.J."/>
            <person name="Levesque L."/>
            <person name="Li R."/>
            <person name="Lin C.F."/>
            <person name="Lin M.F."/>
            <person name="Lindblad-Toh K."/>
            <person name="Llopart A."/>
            <person name="Long M."/>
            <person name="Low L."/>
            <person name="Lozovsky E."/>
            <person name="Lu J."/>
            <person name="Luo M."/>
            <person name="Machado C.A."/>
            <person name="Makalowski W."/>
            <person name="Marzo M."/>
            <person name="Matsuda M."/>
            <person name="Matzkin L."/>
            <person name="McAllister B."/>
            <person name="McBride C.S."/>
            <person name="McKernan B."/>
            <person name="McKernan K."/>
            <person name="Mendez-Lago M."/>
            <person name="Minx P."/>
            <person name="Mollenhauer M.U."/>
            <person name="Montooth K."/>
            <person name="Mount S.M."/>
            <person name="Mu X."/>
            <person name="Myers E."/>
            <person name="Negre B."/>
            <person name="Newfeld S."/>
            <person name="Nielsen R."/>
            <person name="Noor M.A."/>
            <person name="O'Grady P."/>
            <person name="Pachter L."/>
            <person name="Papaceit M."/>
            <person name="Parisi M.J."/>
            <person name="Parisi M."/>
            <person name="Parts L."/>
            <person name="Pedersen J.S."/>
            <person name="Pesole G."/>
            <person name="Phillippy A.M."/>
            <person name="Ponting C.P."/>
            <person name="Pop M."/>
            <person name="Porcelli D."/>
            <person name="Powell J.R."/>
            <person name="Prohaska S."/>
            <person name="Pruitt K."/>
            <person name="Puig M."/>
            <person name="Quesneville H."/>
            <person name="Ram K.R."/>
            <person name="Rand D."/>
            <person name="Rasmussen M.D."/>
            <person name="Reed L.K."/>
            <person name="Reenan R."/>
            <person name="Reily A."/>
            <person name="Remington K.A."/>
            <person name="Rieger T.T."/>
            <person name="Ritchie M.G."/>
            <person name="Robin C."/>
            <person name="Rogers Y.H."/>
            <person name="Rohde C."/>
            <person name="Rozas J."/>
            <person name="Rubenfield M.J."/>
            <person name="Ruiz A."/>
            <person name="Russo S."/>
            <person name="Salzberg S.L."/>
            <person name="Sanchez-Gracia A."/>
            <person name="Saranga D.J."/>
            <person name="Sato H."/>
            <person name="Schaeffer S.W."/>
            <person name="Schatz M.C."/>
            <person name="Schlenke T."/>
            <person name="Schwartz R."/>
            <person name="Segarra C."/>
            <person name="Singh R.S."/>
            <person name="Sirot L."/>
            <person name="Sirota M."/>
            <person name="Sisneros N.B."/>
            <person name="Smith C.D."/>
            <person name="Smith T.F."/>
            <person name="Spieth J."/>
            <person name="Stage D.E."/>
            <person name="Stark A."/>
            <person name="Stephan W."/>
            <person name="Strausberg R.L."/>
            <person name="Strempel S."/>
            <person name="Sturgill D."/>
            <person name="Sutton G."/>
            <person name="Sutton G.G."/>
            <person name="Tao W."/>
            <person name="Teichmann S."/>
            <person name="Tobari Y.N."/>
            <person name="Tomimura Y."/>
            <person name="Tsolas J.M."/>
            <person name="Valente V.L."/>
            <person name="Venter E."/>
            <person name="Venter J.C."/>
            <person name="Vicario S."/>
            <person name="Vieira F.G."/>
            <person name="Vilella A.J."/>
            <person name="Villasante A."/>
            <person name="Walenz B."/>
            <person name="Wang J."/>
            <person name="Wasserman M."/>
            <person name="Watts T."/>
            <person name="Wilson D."/>
            <person name="Wilson R.K."/>
            <person name="Wing R.A."/>
            <person name="Wolfner M.F."/>
            <person name="Wong A."/>
            <person name="Wong G.K."/>
            <person name="Wu C.I."/>
            <person name="Wu G."/>
            <person name="Yamamoto D."/>
            <person name="Yang H.P."/>
            <person name="Yang S.P."/>
            <person name="Yorke J.A."/>
            <person name="Yoshida K."/>
            <person name="Zdobnov E."/>
            <person name="Zhang P."/>
            <person name="Zhang Y."/>
            <person name="Zimin A.V."/>
            <person name="Baldwin J."/>
            <person name="Abdouelleil A."/>
            <person name="Abdulkadir J."/>
            <person name="Abebe A."/>
            <person name="Abera B."/>
            <person name="Abreu J."/>
            <person name="Acer S.C."/>
            <person name="Aftuck L."/>
            <person name="Alexander A."/>
            <person name="An P."/>
            <person name="Anderson E."/>
            <person name="Anderson S."/>
            <person name="Arachi H."/>
            <person name="Azer M."/>
            <person name="Bachantsang P."/>
            <person name="Barry A."/>
            <person name="Bayul T."/>
            <person name="Berlin A."/>
            <person name="Bessette D."/>
            <person name="Bloom T."/>
            <person name="Blye J."/>
            <person name="Boguslavskiy L."/>
            <person name="Bonnet C."/>
            <person name="Boukhgalter B."/>
            <person name="Bourzgui I."/>
            <person name="Brown A."/>
            <person name="Cahill P."/>
            <person name="Channer S."/>
            <person name="Cheshatsang Y."/>
            <person name="Chuda L."/>
            <person name="Citroen M."/>
            <person name="Collymore A."/>
            <person name="Cooke P."/>
            <person name="Costello M."/>
            <person name="D'Aco K."/>
            <person name="Daza R."/>
            <person name="De Haan G."/>
            <person name="DeGray S."/>
            <person name="DeMaso C."/>
            <person name="Dhargay N."/>
            <person name="Dooley K."/>
            <person name="Dooley E."/>
            <person name="Doricent M."/>
            <person name="Dorje P."/>
            <person name="Dorjee K."/>
            <person name="Dupes A."/>
            <person name="Elong R."/>
            <person name="Falk J."/>
            <person name="Farina A."/>
            <person name="Faro S."/>
            <person name="Ferguson D."/>
            <person name="Fisher S."/>
            <person name="Foley C.D."/>
            <person name="Franke A."/>
            <person name="Friedrich D."/>
            <person name="Gadbois L."/>
            <person name="Gearin G."/>
            <person name="Gearin C.R."/>
            <person name="Giannoukos G."/>
            <person name="Goode T."/>
            <person name="Graham J."/>
            <person name="Grandbois E."/>
            <person name="Grewal S."/>
            <person name="Gyaltsen K."/>
            <person name="Hafez N."/>
            <person name="Hagos B."/>
            <person name="Hall J."/>
            <person name="Henson C."/>
            <person name="Hollinger A."/>
            <person name="Honan T."/>
            <person name="Huard M.D."/>
            <person name="Hughes L."/>
            <person name="Hurhula B."/>
            <person name="Husby M.E."/>
            <person name="Kamat A."/>
            <person name="Kanga B."/>
            <person name="Kashin S."/>
            <person name="Khazanovich D."/>
            <person name="Kisner P."/>
            <person name="Lance K."/>
            <person name="Lara M."/>
            <person name="Lee W."/>
            <person name="Lennon N."/>
            <person name="Letendre F."/>
            <person name="LeVine R."/>
            <person name="Lipovsky A."/>
            <person name="Liu X."/>
            <person name="Liu J."/>
            <person name="Liu S."/>
            <person name="Lokyitsang T."/>
            <person name="Lokyitsang Y."/>
            <person name="Lubonja R."/>
            <person name="Lui A."/>
            <person name="MacDonald P."/>
            <person name="Magnisalis V."/>
            <person name="Maru K."/>
            <person name="Matthews C."/>
            <person name="McCusker W."/>
            <person name="McDonough S."/>
            <person name="Mehta T."/>
            <person name="Meldrim J."/>
            <person name="Meneus L."/>
            <person name="Mihai O."/>
            <person name="Mihalev A."/>
            <person name="Mihova T."/>
            <person name="Mittelman R."/>
            <person name="Mlenga V."/>
            <person name="Montmayeur A."/>
            <person name="Mulrain L."/>
            <person name="Navidi A."/>
            <person name="Naylor J."/>
            <person name="Negash T."/>
            <person name="Nguyen T."/>
            <person name="Nguyen N."/>
            <person name="Nicol R."/>
            <person name="Norbu C."/>
            <person name="Norbu N."/>
            <person name="Novod N."/>
            <person name="O'Neill B."/>
            <person name="Osman S."/>
            <person name="Markiewicz E."/>
            <person name="Oyono O.L."/>
            <person name="Patti C."/>
            <person name="Phunkhang P."/>
            <person name="Pierre F."/>
            <person name="Priest M."/>
            <person name="Raghuraman S."/>
            <person name="Rege F."/>
            <person name="Reyes R."/>
            <person name="Rise C."/>
            <person name="Rogov P."/>
            <person name="Ross K."/>
            <person name="Ryan E."/>
            <person name="Settipalli S."/>
            <person name="Shea T."/>
            <person name="Sherpa N."/>
            <person name="Shi L."/>
            <person name="Shih D."/>
            <person name="Sparrow T."/>
            <person name="Spaulding J."/>
            <person name="Stalker J."/>
            <person name="Stange-Thomann N."/>
            <person name="Stavropoulos S."/>
            <person name="Stone C."/>
            <person name="Strader C."/>
            <person name="Tesfaye S."/>
            <person name="Thomson T."/>
            <person name="Thoulutsang Y."/>
            <person name="Thoulutsang D."/>
            <person name="Topham K."/>
            <person name="Topping I."/>
            <person name="Tsamla T."/>
            <person name="Vassiliev H."/>
            <person name="Vo A."/>
            <person name="Wangchuk T."/>
            <person name="Wangdi T."/>
            <person name="Weiand M."/>
            <person name="Wilkinson J."/>
            <person name="Wilson A."/>
            <person name="Yadav S."/>
            <person name="Young G."/>
            <person name="Yu Q."/>
            <person name="Zembek L."/>
            <person name="Zhong D."/>
            <person name="Zimmer A."/>
            <person name="Zwirko Z."/>
            <person name="Jaffe D.B."/>
            <person name="Alvarez P."/>
            <person name="Brockman W."/>
            <person name="Butler J."/>
            <person name="Chin C."/>
            <person name="Gnerre S."/>
            <person name="Grabherr M."/>
            <person name="Kleber M."/>
            <person name="Mauceli E."/>
            <person name="MacCallum I."/>
        </authorList>
    </citation>
    <scope>NUCLEOTIDE SEQUENCE [LARGE SCALE GENOMIC DNA]</scope>
    <source>
        <strain evidence="9">TSC#15081-1352.22</strain>
        <strain evidence="10">Tucson 15081-1352.22</strain>
    </source>
</reference>
<evidence type="ECO:0000259" key="8">
    <source>
        <dbReference type="PROSITE" id="PS51160"/>
    </source>
</evidence>
<dbReference type="FunCoup" id="B4KBY9">
    <property type="interactions" value="500"/>
</dbReference>
<dbReference type="FunFam" id="3.30.70.100:FF:000011">
    <property type="entry name" value="Acylphosphatase"/>
    <property type="match status" value="1"/>
</dbReference>
<dbReference type="InterPro" id="IPR020456">
    <property type="entry name" value="Acylphosphatase"/>
</dbReference>
<dbReference type="Gene3D" id="3.30.70.100">
    <property type="match status" value="1"/>
</dbReference>
<feature type="domain" description="Acylphosphatase-like" evidence="8">
    <location>
        <begin position="42"/>
        <end position="132"/>
    </location>
</feature>
<evidence type="ECO:0000256" key="4">
    <source>
        <dbReference type="ARBA" id="ARBA00047645"/>
    </source>
</evidence>
<gene>
    <name evidence="9" type="primary">Dmoj\GI10195</name>
    <name evidence="9" type="ORF">Dmoj_GI10195</name>
</gene>
<evidence type="ECO:0000256" key="1">
    <source>
        <dbReference type="ARBA" id="ARBA00005614"/>
    </source>
</evidence>
<dbReference type="AlphaFoldDB" id="B4KBY9"/>
<dbReference type="InParanoid" id="B4KBY9"/>
<accession>B4KBY9</accession>
<dbReference type="HOGENOM" id="CLU_141932_0_1_1"/>
<organism evidence="9 10">
    <name type="scientific">Drosophila mojavensis</name>
    <name type="common">Fruit fly</name>
    <dbReference type="NCBI Taxonomy" id="7230"/>
    <lineage>
        <taxon>Eukaryota</taxon>
        <taxon>Metazoa</taxon>
        <taxon>Ecdysozoa</taxon>
        <taxon>Arthropoda</taxon>
        <taxon>Hexapoda</taxon>
        <taxon>Insecta</taxon>
        <taxon>Pterygota</taxon>
        <taxon>Neoptera</taxon>
        <taxon>Endopterygota</taxon>
        <taxon>Diptera</taxon>
        <taxon>Brachycera</taxon>
        <taxon>Muscomorpha</taxon>
        <taxon>Ephydroidea</taxon>
        <taxon>Drosophilidae</taxon>
        <taxon>Drosophila</taxon>
    </lineage>
</organism>
<evidence type="ECO:0000256" key="7">
    <source>
        <dbReference type="SAM" id="Phobius"/>
    </source>
</evidence>
<dbReference type="EMBL" id="CH933806">
    <property type="protein sequence ID" value="EDW15841.2"/>
    <property type="molecule type" value="Genomic_DNA"/>
</dbReference>